<gene>
    <name evidence="2" type="ORF">AKJ62_04080</name>
</gene>
<evidence type="ECO:0000313" key="3">
    <source>
        <dbReference type="Proteomes" id="UP000070589"/>
    </source>
</evidence>
<keyword evidence="3" id="KW-1185">Reference proteome</keyword>
<reference evidence="2 3" key="1">
    <citation type="journal article" date="2016" name="Sci. Rep.">
        <title>Metabolic traits of an uncultured archaeal lineage -MSBL1- from brine pools of the Red Sea.</title>
        <authorList>
            <person name="Mwirichia R."/>
            <person name="Alam I."/>
            <person name="Rashid M."/>
            <person name="Vinu M."/>
            <person name="Ba-Alawi W."/>
            <person name="Anthony Kamau A."/>
            <person name="Kamanda Ngugi D."/>
            <person name="Goker M."/>
            <person name="Klenk H.P."/>
            <person name="Bajic V."/>
            <person name="Stingl U."/>
        </authorList>
    </citation>
    <scope>NUCLEOTIDE SEQUENCE [LARGE SCALE GENOMIC DNA]</scope>
    <source>
        <strain evidence="2">SCGC-AAA259D14</strain>
    </source>
</reference>
<dbReference type="Proteomes" id="UP000070589">
    <property type="component" value="Unassembled WGS sequence"/>
</dbReference>
<proteinExistence type="predicted"/>
<keyword evidence="1" id="KW-1133">Transmembrane helix</keyword>
<keyword evidence="1" id="KW-0472">Membrane</keyword>
<protein>
    <submittedName>
        <fullName evidence="2">Uncharacterized protein</fullName>
    </submittedName>
</protein>
<sequence length="167" mass="18808">MFLKNDERGFIFTLDGTLAVLISILGLAAVTAVGSSTTIYEQQGYRGLGEYADQALQVLEVNGAMDEIENLISSTSTYADSAELLAENQLREILPTGIRFRMKIGGESNILLDNVYPTYDNHDAWRERYENAEDIVRAVRISIIEDDFDMEDNFEPVILYLWRGEGL</sequence>
<comment type="caution">
    <text evidence="2">The sequence shown here is derived from an EMBL/GenBank/DDBJ whole genome shotgun (WGS) entry which is preliminary data.</text>
</comment>
<evidence type="ECO:0000313" key="2">
    <source>
        <dbReference type="EMBL" id="KXA88972.1"/>
    </source>
</evidence>
<dbReference type="AlphaFoldDB" id="A0A133U455"/>
<accession>A0A133U455</accession>
<dbReference type="EMBL" id="LHXL01000066">
    <property type="protein sequence ID" value="KXA88972.1"/>
    <property type="molecule type" value="Genomic_DNA"/>
</dbReference>
<keyword evidence="1" id="KW-0812">Transmembrane</keyword>
<feature type="transmembrane region" description="Helical" evidence="1">
    <location>
        <begin position="12"/>
        <end position="33"/>
    </location>
</feature>
<evidence type="ECO:0000256" key="1">
    <source>
        <dbReference type="SAM" id="Phobius"/>
    </source>
</evidence>
<organism evidence="2 3">
    <name type="scientific">candidate division MSBL1 archaeon SCGC-AAA259D14</name>
    <dbReference type="NCBI Taxonomy" id="1698261"/>
    <lineage>
        <taxon>Archaea</taxon>
        <taxon>Methanobacteriati</taxon>
        <taxon>Methanobacteriota</taxon>
        <taxon>candidate division MSBL1</taxon>
    </lineage>
</organism>
<name>A0A133U455_9EURY</name>